<dbReference type="InterPro" id="IPR013374">
    <property type="entry name" value="ATPase_typ4_pilus-assembl_PilB"/>
</dbReference>
<dbReference type="NCBIfam" id="TIGR02538">
    <property type="entry name" value="type_IV_pilB"/>
    <property type="match status" value="1"/>
</dbReference>
<dbReference type="InterPro" id="IPR027417">
    <property type="entry name" value="P-loop_NTPase"/>
</dbReference>
<evidence type="ECO:0000256" key="2">
    <source>
        <dbReference type="ARBA" id="ARBA00006611"/>
    </source>
</evidence>
<dbReference type="Pfam" id="PF05157">
    <property type="entry name" value="MshEN"/>
    <property type="match status" value="1"/>
</dbReference>
<protein>
    <recommendedName>
        <fullName evidence="9">protein-secreting ATPase</fullName>
        <ecNumber evidence="9">7.4.2.8</ecNumber>
    </recommendedName>
</protein>
<evidence type="ECO:0000256" key="7">
    <source>
        <dbReference type="ARBA" id="ARBA00022927"/>
    </source>
</evidence>
<keyword evidence="6" id="KW-0067">ATP-binding</keyword>
<keyword evidence="11" id="KW-0175">Coiled coil</keyword>
<dbReference type="EC" id="7.4.2.8" evidence="9"/>
<keyword evidence="8" id="KW-1278">Translocase</keyword>
<dbReference type="GO" id="GO:0015628">
    <property type="term" value="P:protein secretion by the type II secretion system"/>
    <property type="evidence" value="ECO:0007669"/>
    <property type="project" value="InterPro"/>
</dbReference>
<dbReference type="Gene3D" id="3.30.450.90">
    <property type="match status" value="1"/>
</dbReference>
<evidence type="ECO:0000256" key="5">
    <source>
        <dbReference type="ARBA" id="ARBA00022741"/>
    </source>
</evidence>
<dbReference type="InterPro" id="IPR013369">
    <property type="entry name" value="T2SS_GspE"/>
</dbReference>
<dbReference type="FunFam" id="3.40.50.300:FF:000398">
    <property type="entry name" value="Type IV pilus assembly ATPase PilB"/>
    <property type="match status" value="1"/>
</dbReference>
<evidence type="ECO:0000256" key="4">
    <source>
        <dbReference type="ARBA" id="ARBA00022490"/>
    </source>
</evidence>
<dbReference type="PROSITE" id="PS00662">
    <property type="entry name" value="T2SP_E"/>
    <property type="match status" value="1"/>
</dbReference>
<name>A0A7C0X8V0_UNCW3</name>
<evidence type="ECO:0000256" key="9">
    <source>
        <dbReference type="ARBA" id="ARBA00024382"/>
    </source>
</evidence>
<dbReference type="CDD" id="cd01129">
    <property type="entry name" value="PulE-GspE-like"/>
    <property type="match status" value="1"/>
</dbReference>
<gene>
    <name evidence="13" type="primary">pilB</name>
    <name evidence="13" type="ORF">ENG67_01670</name>
</gene>
<dbReference type="GO" id="GO:0015627">
    <property type="term" value="C:type II protein secretion system complex"/>
    <property type="evidence" value="ECO:0007669"/>
    <property type="project" value="InterPro"/>
</dbReference>
<dbReference type="GO" id="GO:0016887">
    <property type="term" value="F:ATP hydrolysis activity"/>
    <property type="evidence" value="ECO:0007669"/>
    <property type="project" value="InterPro"/>
</dbReference>
<dbReference type="NCBIfam" id="TIGR02533">
    <property type="entry name" value="type_II_gspE"/>
    <property type="match status" value="1"/>
</dbReference>
<keyword evidence="4" id="KW-0963">Cytoplasm</keyword>
<dbReference type="InterPro" id="IPR001482">
    <property type="entry name" value="T2SS/T4SS_dom"/>
</dbReference>
<proteinExistence type="inferred from homology"/>
<dbReference type="InterPro" id="IPR007831">
    <property type="entry name" value="T2SS_GspE_N"/>
</dbReference>
<comment type="subcellular location">
    <subcellularLocation>
        <location evidence="1">Cytoplasm</location>
    </subcellularLocation>
</comment>
<dbReference type="GO" id="GO:0005886">
    <property type="term" value="C:plasma membrane"/>
    <property type="evidence" value="ECO:0007669"/>
    <property type="project" value="TreeGrafter"/>
</dbReference>
<dbReference type="GO" id="GO:0005524">
    <property type="term" value="F:ATP binding"/>
    <property type="evidence" value="ECO:0007669"/>
    <property type="project" value="UniProtKB-KW"/>
</dbReference>
<comment type="similarity">
    <text evidence="2">Belongs to the GSP E family.</text>
</comment>
<dbReference type="GO" id="GO:0005737">
    <property type="term" value="C:cytoplasm"/>
    <property type="evidence" value="ECO:0007669"/>
    <property type="project" value="UniProtKB-SubCell"/>
</dbReference>
<dbReference type="Gene3D" id="3.30.300.160">
    <property type="entry name" value="Type II secretion system, protein E, N-terminal domain"/>
    <property type="match status" value="1"/>
</dbReference>
<evidence type="ECO:0000256" key="11">
    <source>
        <dbReference type="SAM" id="Coils"/>
    </source>
</evidence>
<dbReference type="Gene3D" id="3.40.50.300">
    <property type="entry name" value="P-loop containing nucleotide triphosphate hydrolases"/>
    <property type="match status" value="1"/>
</dbReference>
<comment type="caution">
    <text evidence="13">The sequence shown here is derived from an EMBL/GenBank/DDBJ whole genome shotgun (WGS) entry which is preliminary data.</text>
</comment>
<dbReference type="EMBL" id="DRBW01000060">
    <property type="protein sequence ID" value="HDM89896.1"/>
    <property type="molecule type" value="Genomic_DNA"/>
</dbReference>
<evidence type="ECO:0000313" key="13">
    <source>
        <dbReference type="EMBL" id="HDM89896.1"/>
    </source>
</evidence>
<keyword evidence="3" id="KW-0813">Transport</keyword>
<dbReference type="Proteomes" id="UP000885931">
    <property type="component" value="Unassembled WGS sequence"/>
</dbReference>
<dbReference type="SUPFAM" id="SSF160246">
    <property type="entry name" value="EspE N-terminal domain-like"/>
    <property type="match status" value="1"/>
</dbReference>
<accession>A0A7C0X8V0</accession>
<evidence type="ECO:0000259" key="12">
    <source>
        <dbReference type="PROSITE" id="PS00662"/>
    </source>
</evidence>
<evidence type="ECO:0000256" key="10">
    <source>
        <dbReference type="ARBA" id="ARBA00034006"/>
    </source>
</evidence>
<evidence type="ECO:0000256" key="1">
    <source>
        <dbReference type="ARBA" id="ARBA00004496"/>
    </source>
</evidence>
<evidence type="ECO:0000256" key="6">
    <source>
        <dbReference type="ARBA" id="ARBA00022840"/>
    </source>
</evidence>
<dbReference type="Pfam" id="PF00437">
    <property type="entry name" value="T2SSE"/>
    <property type="match status" value="1"/>
</dbReference>
<dbReference type="SUPFAM" id="SSF52540">
    <property type="entry name" value="P-loop containing nucleoside triphosphate hydrolases"/>
    <property type="match status" value="1"/>
</dbReference>
<reference evidence="13" key="1">
    <citation type="journal article" date="2020" name="mSystems">
        <title>Genome- and Community-Level Interaction Insights into Carbon Utilization and Element Cycling Functions of Hydrothermarchaeota in Hydrothermal Sediment.</title>
        <authorList>
            <person name="Zhou Z."/>
            <person name="Liu Y."/>
            <person name="Xu W."/>
            <person name="Pan J."/>
            <person name="Luo Z.H."/>
            <person name="Li M."/>
        </authorList>
    </citation>
    <scope>NUCLEOTIDE SEQUENCE [LARGE SCALE GENOMIC DNA]</scope>
    <source>
        <strain evidence="13">HyVt-237</strain>
    </source>
</reference>
<dbReference type="SMART" id="SM00382">
    <property type="entry name" value="AAA"/>
    <property type="match status" value="1"/>
</dbReference>
<sequence>MISEKGLLNSLLRAGVIKEENLEAVERELRNTGGPLTAVLEKLGIATEQEVLDALSRHYMIPAIDLLNYEIDESVVELIPADFARRHLIVPLRRRGRILTVAIANPGDLNILDDLKFITGYDIEPLLASDTAILKTLDRLLGNEDVMSQILESLEEELEIVEEKEEEPDLSELTSLIEEAPVVKLVNSIITEAVRKGASDIHIEPYEKFMRVRIRIDGVLHEFMPIPQKLRRAVVSRIKVMAKLDIAERRLPQDGHIKMKLPGRTIDLRVSTLPTLFGEKVVMRILDKTNLTLDLNKLGFEPKPLEDFIYAITRPYGLILVTGPTGSGKTTTLYSAINMLNTPEVNILTAEDPVEYDFPGVNQVQVKEEIGLTFASALRSFLRQDPDIILVGEIRDHETASIAIKAALTGHLVLSTLHTNDAPSAVSRLIDMGIEPYLVAASLNLVVAQRLVRKICNYCKVPDNPSPEALKRLGISEKDLEGVTLYRGEGCPKCNNTGYSGRDGIFEVLPISPELREMIIRNAPLHELRARAVEEGMITLREAAVLKLLRGITTVDEVIRVTAEE</sequence>
<dbReference type="GO" id="GO:0009297">
    <property type="term" value="P:pilus assembly"/>
    <property type="evidence" value="ECO:0007669"/>
    <property type="project" value="InterPro"/>
</dbReference>
<organism evidence="13">
    <name type="scientific">candidate division WOR-3 bacterium</name>
    <dbReference type="NCBI Taxonomy" id="2052148"/>
    <lineage>
        <taxon>Bacteria</taxon>
        <taxon>Bacteria division WOR-3</taxon>
    </lineage>
</organism>
<comment type="catalytic activity">
    <reaction evidence="10">
        <text>ATP + H2O + cellular proteinSide 1 = ADP + phosphate + cellular proteinSide 2.</text>
        <dbReference type="EC" id="7.4.2.8"/>
    </reaction>
</comment>
<keyword evidence="5" id="KW-0547">Nucleotide-binding</keyword>
<dbReference type="PANTHER" id="PTHR30258">
    <property type="entry name" value="TYPE II SECRETION SYSTEM PROTEIN GSPE-RELATED"/>
    <property type="match status" value="1"/>
</dbReference>
<keyword evidence="7" id="KW-0653">Protein transport</keyword>
<dbReference type="InterPro" id="IPR003593">
    <property type="entry name" value="AAA+_ATPase"/>
</dbReference>
<dbReference type="GO" id="GO:0008564">
    <property type="term" value="F:protein-exporting ATPase activity"/>
    <property type="evidence" value="ECO:0007669"/>
    <property type="project" value="UniProtKB-EC"/>
</dbReference>
<dbReference type="PANTHER" id="PTHR30258:SF1">
    <property type="entry name" value="PROTEIN TRANSPORT PROTEIN HOFB HOMOLOG"/>
    <property type="match status" value="1"/>
</dbReference>
<feature type="domain" description="Bacterial type II secretion system protein E" evidence="12">
    <location>
        <begin position="382"/>
        <end position="396"/>
    </location>
</feature>
<dbReference type="FunFam" id="3.30.300.160:FF:000002">
    <property type="entry name" value="Type II secretion system protein E"/>
    <property type="match status" value="1"/>
</dbReference>
<evidence type="ECO:0000256" key="3">
    <source>
        <dbReference type="ARBA" id="ARBA00022448"/>
    </source>
</evidence>
<evidence type="ECO:0000256" key="8">
    <source>
        <dbReference type="ARBA" id="ARBA00022967"/>
    </source>
</evidence>
<dbReference type="AlphaFoldDB" id="A0A7C0X8V0"/>
<dbReference type="FunFam" id="3.30.450.90:FF:000001">
    <property type="entry name" value="Type II secretion system ATPase GspE"/>
    <property type="match status" value="1"/>
</dbReference>
<dbReference type="InterPro" id="IPR037257">
    <property type="entry name" value="T2SS_E_N_sf"/>
</dbReference>
<feature type="coiled-coil region" evidence="11">
    <location>
        <begin position="137"/>
        <end position="167"/>
    </location>
</feature>